<keyword evidence="6" id="KW-0675">Receptor</keyword>
<dbReference type="AlphaFoldDB" id="A0A1G4PHF5"/>
<dbReference type="Pfam" id="PF03480">
    <property type="entry name" value="DctP"/>
    <property type="match status" value="1"/>
</dbReference>
<evidence type="ECO:0000256" key="2">
    <source>
        <dbReference type="ARBA" id="ARBA00009023"/>
    </source>
</evidence>
<reference evidence="7" key="1">
    <citation type="submission" date="2016-10" db="EMBL/GenBank/DDBJ databases">
        <authorList>
            <person name="Varghese N."/>
            <person name="Submissions S."/>
        </authorList>
    </citation>
    <scope>NUCLEOTIDE SEQUENCE [LARGE SCALE GENOMIC DNA]</scope>
    <source>
        <strain evidence="7">CGMCC 1.1761</strain>
    </source>
</reference>
<evidence type="ECO:0000256" key="5">
    <source>
        <dbReference type="SAM" id="SignalP"/>
    </source>
</evidence>
<accession>A0A1G4PHF5</accession>
<keyword evidence="4 5" id="KW-0732">Signal</keyword>
<feature type="chain" id="PRO_5011460152" evidence="5">
    <location>
        <begin position="24"/>
        <end position="327"/>
    </location>
</feature>
<dbReference type="InterPro" id="IPR038404">
    <property type="entry name" value="TRAP_DctP_sf"/>
</dbReference>
<dbReference type="PANTHER" id="PTHR33376">
    <property type="match status" value="1"/>
</dbReference>
<evidence type="ECO:0000256" key="4">
    <source>
        <dbReference type="ARBA" id="ARBA00022729"/>
    </source>
</evidence>
<dbReference type="GO" id="GO:0055085">
    <property type="term" value="P:transmembrane transport"/>
    <property type="evidence" value="ECO:0007669"/>
    <property type="project" value="InterPro"/>
</dbReference>
<evidence type="ECO:0000313" key="6">
    <source>
        <dbReference type="EMBL" id="SCW31690.1"/>
    </source>
</evidence>
<dbReference type="InterPro" id="IPR018389">
    <property type="entry name" value="DctP_fam"/>
</dbReference>
<dbReference type="STRING" id="177413.SAMN05660859_0561"/>
<gene>
    <name evidence="6" type="ORF">SAMN05660859_0561</name>
</gene>
<dbReference type="PANTHER" id="PTHR33376:SF4">
    <property type="entry name" value="SIALIC ACID-BINDING PERIPLASMIC PROTEIN SIAP"/>
    <property type="match status" value="1"/>
</dbReference>
<dbReference type="EMBL" id="FMTP01000001">
    <property type="protein sequence ID" value="SCW31690.1"/>
    <property type="molecule type" value="Genomic_DNA"/>
</dbReference>
<evidence type="ECO:0000313" key="7">
    <source>
        <dbReference type="Proteomes" id="UP000198889"/>
    </source>
</evidence>
<dbReference type="CDD" id="cd13603">
    <property type="entry name" value="PBP2_TRAP_Siap_TeaA_like"/>
    <property type="match status" value="1"/>
</dbReference>
<keyword evidence="7" id="KW-1185">Reference proteome</keyword>
<dbReference type="InterPro" id="IPR004682">
    <property type="entry name" value="TRAP_DctP"/>
</dbReference>
<sequence length="327" mass="35379">MIRITRIVSAIAGTLLLAASAAAAPIEIKLGHVGEPGSLFDQTSQEFAKRANAKLGDKAHVTVYGSSQLGGDTELLKKLKLGTVDLALPSTVMTTVAPEFGVFEMPYLVKDRDHAAKIRDAVITPVLVPIAKEKGYEIIGVWENGIRHVTNNTRPVNKPEDLKGIKLRVPQGVWRVRMFQAYGATPSPMALSEVFVALQTGVMDGQENPLAQIYPSRFQEVQKYLSMTGHVYTPAYVTAGRSWSKLPPDVQKTLAETAVEMQPVALEIAGKLDDELLGKLKEAGMQVNEVDKAAFIEASKPVYEEFAKEVPGGQKLVDDSLALGKGS</sequence>
<evidence type="ECO:0000256" key="1">
    <source>
        <dbReference type="ARBA" id="ARBA00004196"/>
    </source>
</evidence>
<dbReference type="NCBIfam" id="TIGR00787">
    <property type="entry name" value="dctP"/>
    <property type="match status" value="1"/>
</dbReference>
<evidence type="ECO:0000256" key="3">
    <source>
        <dbReference type="ARBA" id="ARBA00022448"/>
    </source>
</evidence>
<comment type="subcellular location">
    <subcellularLocation>
        <location evidence="1">Cell envelope</location>
    </subcellularLocation>
</comment>
<dbReference type="Gene3D" id="3.40.190.170">
    <property type="entry name" value="Bacterial extracellular solute-binding protein, family 7"/>
    <property type="match status" value="1"/>
</dbReference>
<keyword evidence="3" id="KW-0813">Transport</keyword>
<dbReference type="GO" id="GO:0030288">
    <property type="term" value="C:outer membrane-bounded periplasmic space"/>
    <property type="evidence" value="ECO:0007669"/>
    <property type="project" value="InterPro"/>
</dbReference>
<comment type="similarity">
    <text evidence="2">Belongs to the bacterial solute-binding protein 7 family.</text>
</comment>
<dbReference type="Proteomes" id="UP000198889">
    <property type="component" value="Unassembled WGS sequence"/>
</dbReference>
<dbReference type="NCBIfam" id="NF037995">
    <property type="entry name" value="TRAP_S1"/>
    <property type="match status" value="1"/>
</dbReference>
<protein>
    <submittedName>
        <fullName evidence="6">Tripartite ATP-independent transporter solute receptor, DctP family</fullName>
    </submittedName>
</protein>
<dbReference type="RefSeq" id="WP_091435933.1">
    <property type="nucleotide sequence ID" value="NZ_FMTP01000001.1"/>
</dbReference>
<proteinExistence type="inferred from homology"/>
<feature type="signal peptide" evidence="5">
    <location>
        <begin position="1"/>
        <end position="23"/>
    </location>
</feature>
<dbReference type="PIRSF" id="PIRSF006470">
    <property type="entry name" value="DctB"/>
    <property type="match status" value="1"/>
</dbReference>
<organism evidence="6 7">
    <name type="scientific">Ancylobacter rudongensis</name>
    <dbReference type="NCBI Taxonomy" id="177413"/>
    <lineage>
        <taxon>Bacteria</taxon>
        <taxon>Pseudomonadati</taxon>
        <taxon>Pseudomonadota</taxon>
        <taxon>Alphaproteobacteria</taxon>
        <taxon>Hyphomicrobiales</taxon>
        <taxon>Xanthobacteraceae</taxon>
        <taxon>Ancylobacter</taxon>
    </lineage>
</organism>
<name>A0A1G4PHF5_9HYPH</name>